<feature type="domain" description="SRCR" evidence="10">
    <location>
        <begin position="286"/>
        <end position="386"/>
    </location>
</feature>
<feature type="domain" description="SRCR" evidence="10">
    <location>
        <begin position="2"/>
        <end position="102"/>
    </location>
</feature>
<gene>
    <name evidence="11" type="ORF">N312_03331</name>
</gene>
<feature type="disulfide bond" evidence="9">
    <location>
        <begin position="27"/>
        <end position="91"/>
    </location>
</feature>
<dbReference type="Proteomes" id="UP000053309">
    <property type="component" value="Unassembled WGS sequence"/>
</dbReference>
<dbReference type="SMART" id="SM00202">
    <property type="entry name" value="SR"/>
    <property type="match status" value="4"/>
</dbReference>
<evidence type="ECO:0000256" key="1">
    <source>
        <dbReference type="ARBA" id="ARBA00022729"/>
    </source>
</evidence>
<feature type="disulfide bond" evidence="9">
    <location>
        <begin position="324"/>
        <end position="385"/>
    </location>
</feature>
<evidence type="ECO:0000256" key="5">
    <source>
        <dbReference type="ARBA" id="ARBA00023180"/>
    </source>
</evidence>
<keyword evidence="1" id="KW-0732">Signal</keyword>
<dbReference type="PANTHER" id="PTHR19331">
    <property type="entry name" value="SCAVENGER RECEPTOR DOMAIN-CONTAINING"/>
    <property type="match status" value="1"/>
</dbReference>
<reference evidence="11 12" key="1">
    <citation type="submission" date="2014-04" db="EMBL/GenBank/DDBJ databases">
        <title>Genome evolution of avian class.</title>
        <authorList>
            <person name="Zhang G."/>
            <person name="Li C."/>
        </authorList>
    </citation>
    <scope>NUCLEOTIDE SEQUENCE [LARGE SCALE GENOMIC DNA]</scope>
    <source>
        <strain evidence="11">BGI_N312</strain>
    </source>
</reference>
<evidence type="ECO:0000256" key="4">
    <source>
        <dbReference type="ARBA" id="ARBA00023170"/>
    </source>
</evidence>
<dbReference type="InterPro" id="IPR036772">
    <property type="entry name" value="SRCR-like_dom_sf"/>
</dbReference>
<dbReference type="PRINTS" id="PR00258">
    <property type="entry name" value="SPERACTRCPTR"/>
</dbReference>
<keyword evidence="4" id="KW-0675">Receptor</keyword>
<feature type="disulfide bond" evidence="9">
    <location>
        <begin position="170"/>
        <end position="231"/>
    </location>
</feature>
<evidence type="ECO:0000256" key="7">
    <source>
        <dbReference type="ARBA" id="ARBA00064153"/>
    </source>
</evidence>
<evidence type="ECO:0000256" key="9">
    <source>
        <dbReference type="PROSITE-ProRule" id="PRU00196"/>
    </source>
</evidence>
<dbReference type="SUPFAM" id="SSF56487">
    <property type="entry name" value="SRCR-like"/>
    <property type="match status" value="4"/>
</dbReference>
<evidence type="ECO:0000256" key="2">
    <source>
        <dbReference type="ARBA" id="ARBA00022737"/>
    </source>
</evidence>
<feature type="disulfide bond" evidence="9">
    <location>
        <begin position="441"/>
        <end position="505"/>
    </location>
</feature>
<dbReference type="FunFam" id="3.10.250.10:FF:000007">
    <property type="entry name" value="Soluble scavenger receptor cysteine-rich domain-containing protein SSC5D"/>
    <property type="match status" value="3"/>
</dbReference>
<dbReference type="Pfam" id="PF00530">
    <property type="entry name" value="SRCR"/>
    <property type="match status" value="4"/>
</dbReference>
<sequence length="515" mass="54553">ELRLVNGPNRCSGRVEVMHEHQWGTVCDDDWSFPDANVVCQQLGCGTAVSAYSAAHFGQGSGPIWLDNVQCSGTEAALSECLARPWGVNNCDHGEDASVVCTEEAPCGTPGLTLPLCLVSGAGTVTDTPARLRLENGPSRCAGRVAVFYHHQWGTVCDNGWSLAEAAVVCWQLGCGTAISAPRSAHFGQGSGRIWLDNVNCTGTEAALSECQARPWGSNSCDHREDASVVCSGDPHCTFPRQPEAARVEGCSDFPTLAHCKVQLEPWINVPLAPFTDADTSGQRLLRLAKGSNSCLGRVEVLHDQKWGTVCDDTWDIHDAAVVCKQLGCGMALSAPGSAHFGPGTDPIWLDGVHCTGTESALTKCELSNWGEHNCGHSEDAGVVCSGNTRLQGTGRMSQDGWSPVPPGSITALGTLQLLNGPNRCAGRVEVLHNHMWGTVCDDGWDLVDATVVCRQLGCGTALSATSGAHFGRGHDPIWLDEVNCTGTEDTLFNCRASAWGDNNCFHGEDAGVIC</sequence>
<dbReference type="GO" id="GO:0016020">
    <property type="term" value="C:membrane"/>
    <property type="evidence" value="ECO:0007669"/>
    <property type="project" value="InterPro"/>
</dbReference>
<feature type="domain" description="SRCR" evidence="10">
    <location>
        <begin position="132"/>
        <end position="232"/>
    </location>
</feature>
<keyword evidence="12" id="KW-1185">Reference proteome</keyword>
<feature type="disulfide bond" evidence="9">
    <location>
        <begin position="355"/>
        <end position="365"/>
    </location>
</feature>
<evidence type="ECO:0000256" key="3">
    <source>
        <dbReference type="ARBA" id="ARBA00023157"/>
    </source>
</evidence>
<dbReference type="AlphaFoldDB" id="A0A087VAC8"/>
<feature type="disulfide bond" evidence="9">
    <location>
        <begin position="157"/>
        <end position="221"/>
    </location>
</feature>
<comment type="function">
    <text evidence="6">Binds to extracellular matrix proteins. Binds to pathogen-associated molecular patterns (PAMPs) present on the cell walls of Gram-positive and Gram-negative bacteria and fungi, behaving as a pattern recognition receptor (PRR). Induces bacterial and fungal aggregation and subsequent inhibition of PAMP-induced cytokine release. Does not possess intrinsic bactericidal activity. May play a role in the innate defense and homeostasis of certain epithelial surfaces.</text>
</comment>
<evidence type="ECO:0000259" key="10">
    <source>
        <dbReference type="PROSITE" id="PS50287"/>
    </source>
</evidence>
<evidence type="ECO:0000256" key="6">
    <source>
        <dbReference type="ARBA" id="ARBA00058074"/>
    </source>
</evidence>
<dbReference type="PANTHER" id="PTHR19331:SF487">
    <property type="entry name" value="SOLUBLE SCAVENGER RECEPTOR CYSTEINE-RICH DOMAIN-CONTAINING PROTEIN SSC5D"/>
    <property type="match status" value="1"/>
</dbReference>
<protein>
    <recommendedName>
        <fullName evidence="8">Soluble scavenger receptor cysteine-rich domain-containing protein SSC5D</fullName>
    </recommendedName>
</protein>
<evidence type="ECO:0000256" key="8">
    <source>
        <dbReference type="ARBA" id="ARBA00069168"/>
    </source>
</evidence>
<feature type="disulfide bond" evidence="9">
    <location>
        <begin position="71"/>
        <end position="81"/>
    </location>
</feature>
<feature type="disulfide bond" evidence="9">
    <location>
        <begin position="454"/>
        <end position="515"/>
    </location>
</feature>
<feature type="disulfide bond" evidence="9">
    <location>
        <begin position="311"/>
        <end position="375"/>
    </location>
</feature>
<dbReference type="FunFam" id="3.10.250.10:FF:000001">
    <property type="entry name" value="Lysyl oxidase 4 isoform X1"/>
    <property type="match status" value="1"/>
</dbReference>
<feature type="disulfide bond" evidence="9">
    <location>
        <begin position="485"/>
        <end position="495"/>
    </location>
</feature>
<dbReference type="PROSITE" id="PS50287">
    <property type="entry name" value="SRCR_2"/>
    <property type="match status" value="4"/>
</dbReference>
<keyword evidence="5" id="KW-0325">Glycoprotein</keyword>
<keyword evidence="2" id="KW-0677">Repeat</keyword>
<evidence type="ECO:0000313" key="11">
    <source>
        <dbReference type="EMBL" id="KFO09570.1"/>
    </source>
</evidence>
<feature type="disulfide bond" evidence="9">
    <location>
        <begin position="40"/>
        <end position="101"/>
    </location>
</feature>
<dbReference type="EMBL" id="KL485884">
    <property type="protein sequence ID" value="KFO09570.1"/>
    <property type="molecule type" value="Genomic_DNA"/>
</dbReference>
<feature type="disulfide bond" evidence="9">
    <location>
        <begin position="201"/>
        <end position="211"/>
    </location>
</feature>
<name>A0A087VAC8_BALRE</name>
<accession>A0A087VAC8</accession>
<feature type="non-terminal residue" evidence="11">
    <location>
        <position position="515"/>
    </location>
</feature>
<comment type="subunit">
    <text evidence="7">Interacts with LGALS1 and laminin.</text>
</comment>
<dbReference type="Gene3D" id="3.10.250.10">
    <property type="entry name" value="SRCR-like domain"/>
    <property type="match status" value="4"/>
</dbReference>
<feature type="non-terminal residue" evidence="11">
    <location>
        <position position="1"/>
    </location>
</feature>
<dbReference type="InterPro" id="IPR001190">
    <property type="entry name" value="SRCR"/>
</dbReference>
<organism evidence="11 12">
    <name type="scientific">Balearica regulorum gibbericeps</name>
    <name type="common">East African grey crowned-crane</name>
    <dbReference type="NCBI Taxonomy" id="100784"/>
    <lineage>
        <taxon>Eukaryota</taxon>
        <taxon>Metazoa</taxon>
        <taxon>Chordata</taxon>
        <taxon>Craniata</taxon>
        <taxon>Vertebrata</taxon>
        <taxon>Euteleostomi</taxon>
        <taxon>Archelosauria</taxon>
        <taxon>Archosauria</taxon>
        <taxon>Dinosauria</taxon>
        <taxon>Saurischia</taxon>
        <taxon>Theropoda</taxon>
        <taxon>Coelurosauria</taxon>
        <taxon>Aves</taxon>
        <taxon>Neognathae</taxon>
        <taxon>Neoaves</taxon>
        <taxon>Gruiformes</taxon>
        <taxon>Gruidae</taxon>
        <taxon>Balearica</taxon>
    </lineage>
</organism>
<evidence type="ECO:0000313" key="12">
    <source>
        <dbReference type="Proteomes" id="UP000053309"/>
    </source>
</evidence>
<keyword evidence="3 9" id="KW-1015">Disulfide bond</keyword>
<proteinExistence type="predicted"/>
<feature type="domain" description="SRCR" evidence="10">
    <location>
        <begin position="416"/>
        <end position="515"/>
    </location>
</feature>
<dbReference type="PROSITE" id="PS00420">
    <property type="entry name" value="SRCR_1"/>
    <property type="match status" value="3"/>
</dbReference>